<dbReference type="PROSITE" id="PS52020">
    <property type="entry name" value="CRESS_DNA_REP"/>
    <property type="match status" value="1"/>
</dbReference>
<evidence type="ECO:0000256" key="8">
    <source>
        <dbReference type="ARBA" id="ARBA00022759"/>
    </source>
</evidence>
<evidence type="ECO:0000256" key="6">
    <source>
        <dbReference type="ARBA" id="ARBA00022723"/>
    </source>
</evidence>
<dbReference type="GO" id="GO:0005198">
    <property type="term" value="F:structural molecule activity"/>
    <property type="evidence" value="ECO:0007669"/>
    <property type="project" value="InterPro"/>
</dbReference>
<keyword evidence="3" id="KW-0548">Nucleotidyltransferase</keyword>
<dbReference type="PRINTS" id="PR00228">
    <property type="entry name" value="GEMCOATCLVL1"/>
</dbReference>
<dbReference type="InterPro" id="IPR049912">
    <property type="entry name" value="CRESS_DNA_REP"/>
</dbReference>
<evidence type="ECO:0000256" key="5">
    <source>
        <dbReference type="ARBA" id="ARBA00022722"/>
    </source>
</evidence>
<keyword evidence="6" id="KW-0479">Metal-binding</keyword>
<keyword evidence="7" id="KW-0547">Nucleotide-binding</keyword>
<dbReference type="AlphaFoldDB" id="A0A7J6XCZ0"/>
<proteinExistence type="inferred from homology"/>
<evidence type="ECO:0000259" key="12">
    <source>
        <dbReference type="PROSITE" id="PS52020"/>
    </source>
</evidence>
<protein>
    <submittedName>
        <fullName evidence="13">Replication-associated protein</fullName>
    </submittedName>
</protein>
<dbReference type="GO" id="GO:0006260">
    <property type="term" value="P:DNA replication"/>
    <property type="evidence" value="ECO:0007669"/>
    <property type="project" value="UniProtKB-KW"/>
</dbReference>
<keyword evidence="9" id="KW-0378">Hydrolase</keyword>
<dbReference type="InterPro" id="IPR022692">
    <property type="entry name" value="Gemini_AL1_REP_central"/>
</dbReference>
<dbReference type="Pfam" id="PF00799">
    <property type="entry name" value="Gemini_AL1"/>
    <property type="match status" value="1"/>
</dbReference>
<evidence type="ECO:0000256" key="11">
    <source>
        <dbReference type="ARBA" id="ARBA00023125"/>
    </source>
</evidence>
<name>A0A7J6XCZ0_THATH</name>
<gene>
    <name evidence="13" type="ORF">FRX31_004172</name>
</gene>
<dbReference type="PRINTS" id="PR00227">
    <property type="entry name" value="GEMCOATAL1"/>
</dbReference>
<dbReference type="GO" id="GO:0046872">
    <property type="term" value="F:metal ion binding"/>
    <property type="evidence" value="ECO:0007669"/>
    <property type="project" value="UniProtKB-KW"/>
</dbReference>
<evidence type="ECO:0000313" key="13">
    <source>
        <dbReference type="EMBL" id="KAF5206242.1"/>
    </source>
</evidence>
<keyword evidence="8" id="KW-0255">Endonuclease</keyword>
<evidence type="ECO:0000256" key="2">
    <source>
        <dbReference type="ARBA" id="ARBA00022679"/>
    </source>
</evidence>
<dbReference type="OrthoDB" id="1716563at2759"/>
<keyword evidence="10" id="KW-0190">Covalent protein-DNA linkage</keyword>
<dbReference type="InterPro" id="IPR001191">
    <property type="entry name" value="Gemini_AL1_REP"/>
</dbReference>
<keyword evidence="2" id="KW-0808">Transferase</keyword>
<dbReference type="Gene3D" id="3.40.1310.20">
    <property type="match status" value="1"/>
</dbReference>
<keyword evidence="14" id="KW-1185">Reference proteome</keyword>
<dbReference type="GO" id="GO:0003677">
    <property type="term" value="F:DNA binding"/>
    <property type="evidence" value="ECO:0007669"/>
    <property type="project" value="UniProtKB-KW"/>
</dbReference>
<evidence type="ECO:0000256" key="4">
    <source>
        <dbReference type="ARBA" id="ARBA00022705"/>
    </source>
</evidence>
<dbReference type="EMBL" id="JABWDY010003008">
    <property type="protein sequence ID" value="KAF5206242.1"/>
    <property type="molecule type" value="Genomic_DNA"/>
</dbReference>
<keyword evidence="5" id="KW-0540">Nuclease</keyword>
<comment type="caution">
    <text evidence="13">The sequence shown here is derived from an EMBL/GenBank/DDBJ whole genome shotgun (WGS) entry which is preliminary data.</text>
</comment>
<dbReference type="InterPro" id="IPR001301">
    <property type="entry name" value="Gemini_AL1_CLV"/>
</dbReference>
<dbReference type="GO" id="GO:0016779">
    <property type="term" value="F:nucleotidyltransferase activity"/>
    <property type="evidence" value="ECO:0007669"/>
    <property type="project" value="UniProtKB-KW"/>
</dbReference>
<dbReference type="SUPFAM" id="SSF55464">
    <property type="entry name" value="Origin of replication-binding domain, RBD-like"/>
    <property type="match status" value="1"/>
</dbReference>
<dbReference type="Proteomes" id="UP000554482">
    <property type="component" value="Unassembled WGS sequence"/>
</dbReference>
<dbReference type="GO" id="GO:0000166">
    <property type="term" value="F:nucleotide binding"/>
    <property type="evidence" value="ECO:0007669"/>
    <property type="project" value="UniProtKB-KW"/>
</dbReference>
<accession>A0A7J6XCZ0</accession>
<reference evidence="13 14" key="1">
    <citation type="submission" date="2020-06" db="EMBL/GenBank/DDBJ databases">
        <title>Transcriptomic and genomic resources for Thalictrum thalictroides and T. hernandezii: Facilitating candidate gene discovery in an emerging model plant lineage.</title>
        <authorList>
            <person name="Arias T."/>
            <person name="Riano-Pachon D.M."/>
            <person name="Di Stilio V.S."/>
        </authorList>
    </citation>
    <scope>NUCLEOTIDE SEQUENCE [LARGE SCALE GENOMIC DNA]</scope>
    <source>
        <strain evidence="14">cv. WT478/WT964</strain>
        <tissue evidence="13">Leaves</tissue>
    </source>
</reference>
<organism evidence="13 14">
    <name type="scientific">Thalictrum thalictroides</name>
    <name type="common">Rue-anemone</name>
    <name type="synonym">Anemone thalictroides</name>
    <dbReference type="NCBI Taxonomy" id="46969"/>
    <lineage>
        <taxon>Eukaryota</taxon>
        <taxon>Viridiplantae</taxon>
        <taxon>Streptophyta</taxon>
        <taxon>Embryophyta</taxon>
        <taxon>Tracheophyta</taxon>
        <taxon>Spermatophyta</taxon>
        <taxon>Magnoliopsida</taxon>
        <taxon>Ranunculales</taxon>
        <taxon>Ranunculaceae</taxon>
        <taxon>Thalictroideae</taxon>
        <taxon>Thalictrum</taxon>
    </lineage>
</organism>
<sequence>MPRQSRFRLQGKSIFLTYPKCPLIPMFMLDYLYNLFSSFNPTYARICQEDHEDGSPHLHCLIQTDKKFCITNERHFDVSDPNRSGIYHPNCQIPRRDADVADYIAKGGRFEERGILRASRRSPKKSRDSLWTAILNESTSKSEFLARCVHDQPYTAVTQYRNLEYFANTKWPEPITVYEPKWTTFPHVPEPIKQWAEDNLFVDQELKPDRSVTLIIEGPTRTGKTAWARSLGLHNYFCGGVDWSNYNNLALYNVFDDIPFQFLPCKKEILGCQKDFTVNEKYRKKCRIKGGIPSIILCNPDQSYSASLLGSDMYTWSIPNVKHCVINEAFY</sequence>
<evidence type="ECO:0000313" key="14">
    <source>
        <dbReference type="Proteomes" id="UP000554482"/>
    </source>
</evidence>
<evidence type="ECO:0000256" key="7">
    <source>
        <dbReference type="ARBA" id="ARBA00022741"/>
    </source>
</evidence>
<evidence type="ECO:0000256" key="9">
    <source>
        <dbReference type="ARBA" id="ARBA00022801"/>
    </source>
</evidence>
<dbReference type="GO" id="GO:0016888">
    <property type="term" value="F:DNA endonuclease activity, producing 5'-phosphomonoesters"/>
    <property type="evidence" value="ECO:0007669"/>
    <property type="project" value="InterPro"/>
</dbReference>
<keyword evidence="4" id="KW-0235">DNA replication</keyword>
<keyword evidence="11" id="KW-0238">DNA-binding</keyword>
<dbReference type="Pfam" id="PF08283">
    <property type="entry name" value="Gemini_AL1_M"/>
    <property type="match status" value="1"/>
</dbReference>
<evidence type="ECO:0000256" key="3">
    <source>
        <dbReference type="ARBA" id="ARBA00022695"/>
    </source>
</evidence>
<comment type="similarity">
    <text evidence="1">Belongs to the geminiviridae Rep protein family.</text>
</comment>
<evidence type="ECO:0000256" key="1">
    <source>
        <dbReference type="ARBA" id="ARBA00006240"/>
    </source>
</evidence>
<feature type="domain" description="CRESS-DNA virus Rep endonuclease" evidence="12">
    <location>
        <begin position="8"/>
        <end position="116"/>
    </location>
</feature>
<evidence type="ECO:0000256" key="10">
    <source>
        <dbReference type="ARBA" id="ARBA00023124"/>
    </source>
</evidence>